<dbReference type="PROSITE" id="PS50097">
    <property type="entry name" value="BTB"/>
    <property type="match status" value="1"/>
</dbReference>
<dbReference type="EMBL" id="CAJVPP010001602">
    <property type="protein sequence ID" value="CAG8563880.1"/>
    <property type="molecule type" value="Genomic_DNA"/>
</dbReference>
<dbReference type="SMART" id="SM00225">
    <property type="entry name" value="BTB"/>
    <property type="match status" value="1"/>
</dbReference>
<dbReference type="PANTHER" id="PTHR22744">
    <property type="entry name" value="HELIX LOOP HELIX PROTEIN 21-RELATED"/>
    <property type="match status" value="1"/>
</dbReference>
<dbReference type="Proteomes" id="UP000789375">
    <property type="component" value="Unassembled WGS sequence"/>
</dbReference>
<dbReference type="AlphaFoldDB" id="A0A9N9BD96"/>
<dbReference type="CDD" id="cd18186">
    <property type="entry name" value="BTB_POZ_ZBTB_KLHL-like"/>
    <property type="match status" value="1"/>
</dbReference>
<comment type="caution">
    <text evidence="2">The sequence shown here is derived from an EMBL/GenBank/DDBJ whole genome shotgun (WGS) entry which is preliminary data.</text>
</comment>
<accession>A0A9N9BD96</accession>
<dbReference type="InterPro" id="IPR000210">
    <property type="entry name" value="BTB/POZ_dom"/>
</dbReference>
<protein>
    <submittedName>
        <fullName evidence="2">5904_t:CDS:1</fullName>
    </submittedName>
</protein>
<dbReference type="PANTHER" id="PTHR22744:SF17">
    <property type="entry name" value="BTB DOMAIN-CONTAINING PROTEIN"/>
    <property type="match status" value="1"/>
</dbReference>
<evidence type="ECO:0000313" key="2">
    <source>
        <dbReference type="EMBL" id="CAG8563880.1"/>
    </source>
</evidence>
<dbReference type="SUPFAM" id="SSF54695">
    <property type="entry name" value="POZ domain"/>
    <property type="match status" value="1"/>
</dbReference>
<name>A0A9N9BD96_FUNMO</name>
<organism evidence="2 3">
    <name type="scientific">Funneliformis mosseae</name>
    <name type="common">Endomycorrhizal fungus</name>
    <name type="synonym">Glomus mosseae</name>
    <dbReference type="NCBI Taxonomy" id="27381"/>
    <lineage>
        <taxon>Eukaryota</taxon>
        <taxon>Fungi</taxon>
        <taxon>Fungi incertae sedis</taxon>
        <taxon>Mucoromycota</taxon>
        <taxon>Glomeromycotina</taxon>
        <taxon>Glomeromycetes</taxon>
        <taxon>Glomerales</taxon>
        <taxon>Glomeraceae</taxon>
        <taxon>Funneliformis</taxon>
    </lineage>
</organism>
<dbReference type="Pfam" id="PF00651">
    <property type="entry name" value="BTB"/>
    <property type="match status" value="1"/>
</dbReference>
<proteinExistence type="predicted"/>
<evidence type="ECO:0000259" key="1">
    <source>
        <dbReference type="PROSITE" id="PS50097"/>
    </source>
</evidence>
<reference evidence="2" key="1">
    <citation type="submission" date="2021-06" db="EMBL/GenBank/DDBJ databases">
        <authorList>
            <person name="Kallberg Y."/>
            <person name="Tangrot J."/>
            <person name="Rosling A."/>
        </authorList>
    </citation>
    <scope>NUCLEOTIDE SEQUENCE</scope>
    <source>
        <strain evidence="2">87-6 pot B 2015</strain>
    </source>
</reference>
<keyword evidence="3" id="KW-1185">Reference proteome</keyword>
<feature type="domain" description="BTB" evidence="1">
    <location>
        <begin position="23"/>
        <end position="97"/>
    </location>
</feature>
<sequence>MEDFNNDAMTVEHHKIHYYENGGNIFIKAENTIFLLHKSILSLSSEFFEDLFKLSKPSTNENVNIIEGTQQSSNTFPTIEINGETSESIERMLSFIYPNTFVEITWDNVKDFLRISDKFIINKLLKSCSGFLLQHYQENILLSFTLAERYNLGTVFKESSKLLLDDLQKYRSEPIYDELSLRTKLKLMDAWYHYTNSLHKYFKIVSKRAPKQFREFLHYESPNFFLKPSKFSKFYNDCEIRFSRVHYEKTIPTIEELLKDYEELEFQPIQLDKDNKDNEHNSYFFRIKPEIRRYIFIELKN</sequence>
<gene>
    <name evidence="2" type="ORF">FMOSSE_LOCUS7099</name>
</gene>
<dbReference type="Gene3D" id="3.30.710.10">
    <property type="entry name" value="Potassium Channel Kv1.1, Chain A"/>
    <property type="match status" value="1"/>
</dbReference>
<dbReference type="InterPro" id="IPR011333">
    <property type="entry name" value="SKP1/BTB/POZ_sf"/>
</dbReference>
<evidence type="ECO:0000313" key="3">
    <source>
        <dbReference type="Proteomes" id="UP000789375"/>
    </source>
</evidence>